<organism evidence="3">
    <name type="scientific">Salinispirillum sp. LH 10-3-1</name>
    <dbReference type="NCBI Taxonomy" id="2952525"/>
    <lineage>
        <taxon>Bacteria</taxon>
        <taxon>Pseudomonadati</taxon>
        <taxon>Pseudomonadota</taxon>
        <taxon>Gammaproteobacteria</taxon>
        <taxon>Oceanospirillales</taxon>
        <taxon>Saccharospirillaceae</taxon>
        <taxon>Salinispirillum</taxon>
    </lineage>
</organism>
<feature type="region of interest" description="Disordered" evidence="1">
    <location>
        <begin position="163"/>
        <end position="203"/>
    </location>
</feature>
<feature type="region of interest" description="Disordered" evidence="1">
    <location>
        <begin position="102"/>
        <end position="150"/>
    </location>
</feature>
<dbReference type="Pfam" id="PF17948">
    <property type="entry name" value="DnaT"/>
    <property type="match status" value="1"/>
</dbReference>
<sequence>MYKATHSKSRFTFATEHATHLGLDAAVLLHFIEELWAAQQFTASPSTAGDISANASTWLDWLPFFSPARFMVALEKLEQHNLLIITQQGERISVQSPHAVALAQSANQQTPRQEEDVAPPLRVSSPPPVPTNNGSAPSMPGQVNYDTSNPARLLNQTGDALWATAPSSDDADTRTTASSPSTSKANGQARKRCRMDTQWQPSGPCAEMVKARGIEWEFAMAQREGFVLYYMDSGQMSTSWDSKFLDWVNRRWQYHLNDRQNGTQTNTVSGPRAGDHTGERAPRERKQQLRQRLRDIGDLDW</sequence>
<protein>
    <submittedName>
        <fullName evidence="3">DnaT-like ssDNA-binding domain-containing protein</fullName>
    </submittedName>
</protein>
<feature type="compositionally biased region" description="Polar residues" evidence="1">
    <location>
        <begin position="174"/>
        <end position="186"/>
    </location>
</feature>
<dbReference type="InterPro" id="IPR040480">
    <property type="entry name" value="DnaT_DNA_bind"/>
</dbReference>
<proteinExistence type="predicted"/>
<accession>A0AB38YHH5</accession>
<dbReference type="EMBL" id="CP101717">
    <property type="protein sequence ID" value="WLD58742.1"/>
    <property type="molecule type" value="Genomic_DNA"/>
</dbReference>
<evidence type="ECO:0000313" key="3">
    <source>
        <dbReference type="EMBL" id="WLD58742.1"/>
    </source>
</evidence>
<feature type="compositionally biased region" description="Basic and acidic residues" evidence="1">
    <location>
        <begin position="273"/>
        <end position="289"/>
    </location>
</feature>
<evidence type="ECO:0000256" key="1">
    <source>
        <dbReference type="SAM" id="MobiDB-lite"/>
    </source>
</evidence>
<feature type="region of interest" description="Disordered" evidence="1">
    <location>
        <begin position="258"/>
        <end position="289"/>
    </location>
</feature>
<dbReference type="RefSeq" id="WP_304996028.1">
    <property type="nucleotide sequence ID" value="NZ_CP101717.1"/>
</dbReference>
<gene>
    <name evidence="3" type="ORF">NFC81_02845</name>
</gene>
<name>A0AB38YHH5_9GAMM</name>
<feature type="compositionally biased region" description="Polar residues" evidence="1">
    <location>
        <begin position="259"/>
        <end position="269"/>
    </location>
</feature>
<dbReference type="AlphaFoldDB" id="A0AB38YHH5"/>
<feature type="domain" description="DnaT DNA-binding" evidence="2">
    <location>
        <begin position="194"/>
        <end position="255"/>
    </location>
</feature>
<evidence type="ECO:0000259" key="2">
    <source>
        <dbReference type="Pfam" id="PF17948"/>
    </source>
</evidence>
<dbReference type="Gene3D" id="1.10.8.1180">
    <property type="match status" value="1"/>
</dbReference>
<reference evidence="3" key="1">
    <citation type="submission" date="2022-07" db="EMBL/GenBank/DDBJ databases">
        <title>Complete genome sequence of Salinispirillum sp. LH10-3-1 capable of multiple carbohydrate inversion isolated from a soda lake.</title>
        <authorList>
            <person name="Liu J."/>
            <person name="Zhai Y."/>
            <person name="Zhang H."/>
            <person name="Yang H."/>
            <person name="Qu J."/>
            <person name="Li J."/>
        </authorList>
    </citation>
    <scope>NUCLEOTIDE SEQUENCE</scope>
    <source>
        <strain evidence="3">LH 10-3-1</strain>
    </source>
</reference>